<sequence length="230" mass="25646">MAVACTVFEVAEEVSPGESARRLRSYRVSLGDLEFLDMRVELGVAIRDVVETPEGVSGVFEEVLPVSIEVDTVSARIPVRVRNSFRLAWVRGACYALVFAKRRRALRVADSLSHALFGEGGRLQAMYIPPEKLRRLCSREGVKVRQVVLKSYGEGLKTAVLYGVDLQLQELRKRFAESREVYVVYEDDVGVFGVGSAGYVVTFSMLTEKELEEYIADKIIPLLEPPAPSQ</sequence>
<dbReference type="EMBL" id="DTBQ01000089">
    <property type="protein sequence ID" value="HGM46754.1"/>
    <property type="molecule type" value="Genomic_DNA"/>
</dbReference>
<organism evidence="1">
    <name type="scientific">Thermofilum pendens</name>
    <dbReference type="NCBI Taxonomy" id="2269"/>
    <lineage>
        <taxon>Archaea</taxon>
        <taxon>Thermoproteota</taxon>
        <taxon>Thermoprotei</taxon>
        <taxon>Thermofilales</taxon>
        <taxon>Thermofilaceae</taxon>
        <taxon>Thermofilum</taxon>
    </lineage>
</organism>
<reference evidence="1" key="1">
    <citation type="journal article" date="2020" name="mSystems">
        <title>Genome- and Community-Level Interaction Insights into Carbon Utilization and Element Cycling Functions of Hydrothermarchaeota in Hydrothermal Sediment.</title>
        <authorList>
            <person name="Zhou Z."/>
            <person name="Liu Y."/>
            <person name="Xu W."/>
            <person name="Pan J."/>
            <person name="Luo Z.H."/>
            <person name="Li M."/>
        </authorList>
    </citation>
    <scope>NUCLEOTIDE SEQUENCE</scope>
    <source>
        <strain evidence="1">SpSt-649</strain>
    </source>
</reference>
<evidence type="ECO:0000313" key="1">
    <source>
        <dbReference type="EMBL" id="HGM46754.1"/>
    </source>
</evidence>
<dbReference type="AlphaFoldDB" id="A0A7C4D278"/>
<protein>
    <submittedName>
        <fullName evidence="1">Uncharacterized protein</fullName>
    </submittedName>
</protein>
<proteinExistence type="predicted"/>
<gene>
    <name evidence="1" type="ORF">ENU21_03235</name>
</gene>
<name>A0A7C4D278_THEPE</name>
<comment type="caution">
    <text evidence="1">The sequence shown here is derived from an EMBL/GenBank/DDBJ whole genome shotgun (WGS) entry which is preliminary data.</text>
</comment>
<accession>A0A7C4D278</accession>